<dbReference type="Proteomes" id="UP001152484">
    <property type="component" value="Unassembled WGS sequence"/>
</dbReference>
<evidence type="ECO:0000313" key="2">
    <source>
        <dbReference type="Proteomes" id="UP001152484"/>
    </source>
</evidence>
<protein>
    <submittedName>
        <fullName evidence="1">Uncharacterized protein</fullName>
    </submittedName>
</protein>
<proteinExistence type="predicted"/>
<organism evidence="1 2">
    <name type="scientific">Cuscuta europaea</name>
    <name type="common">European dodder</name>
    <dbReference type="NCBI Taxonomy" id="41803"/>
    <lineage>
        <taxon>Eukaryota</taxon>
        <taxon>Viridiplantae</taxon>
        <taxon>Streptophyta</taxon>
        <taxon>Embryophyta</taxon>
        <taxon>Tracheophyta</taxon>
        <taxon>Spermatophyta</taxon>
        <taxon>Magnoliopsida</taxon>
        <taxon>eudicotyledons</taxon>
        <taxon>Gunneridae</taxon>
        <taxon>Pentapetalae</taxon>
        <taxon>asterids</taxon>
        <taxon>lamiids</taxon>
        <taxon>Solanales</taxon>
        <taxon>Convolvulaceae</taxon>
        <taxon>Cuscuteae</taxon>
        <taxon>Cuscuta</taxon>
        <taxon>Cuscuta subgen. Cuscuta</taxon>
    </lineage>
</organism>
<name>A0A9P1E2I8_CUSEU</name>
<keyword evidence="2" id="KW-1185">Reference proteome</keyword>
<accession>A0A9P1E2I8</accession>
<reference evidence="1" key="1">
    <citation type="submission" date="2022-07" db="EMBL/GenBank/DDBJ databases">
        <authorList>
            <person name="Macas J."/>
            <person name="Novak P."/>
            <person name="Neumann P."/>
        </authorList>
    </citation>
    <scope>NUCLEOTIDE SEQUENCE</scope>
</reference>
<dbReference type="EMBL" id="CAMAPE010000009">
    <property type="protein sequence ID" value="CAH9074222.1"/>
    <property type="molecule type" value="Genomic_DNA"/>
</dbReference>
<gene>
    <name evidence="1" type="ORF">CEURO_LOCUS5064</name>
</gene>
<comment type="caution">
    <text evidence="1">The sequence shown here is derived from an EMBL/GenBank/DDBJ whole genome shotgun (WGS) entry which is preliminary data.</text>
</comment>
<sequence length="68" mass="7583">MITSRRSNDPILLTLNARLFHYESDDCGALLTNDDIAQFLSGAMLNISIIQDSMKAMQDYIEGLDTNS</sequence>
<evidence type="ECO:0000313" key="1">
    <source>
        <dbReference type="EMBL" id="CAH9074222.1"/>
    </source>
</evidence>
<dbReference type="AlphaFoldDB" id="A0A9P1E2I8"/>
<dbReference type="OrthoDB" id="10570374at2759"/>